<dbReference type="RefSeq" id="XP_001884422.1">
    <property type="nucleotide sequence ID" value="XM_001884387.1"/>
</dbReference>
<proteinExistence type="predicted"/>
<evidence type="ECO:0000313" key="2">
    <source>
        <dbReference type="EMBL" id="EDR05032.1"/>
    </source>
</evidence>
<dbReference type="Proteomes" id="UP000001194">
    <property type="component" value="Unassembled WGS sequence"/>
</dbReference>
<dbReference type="HOGENOM" id="CLU_1261701_0_0_1"/>
<protein>
    <submittedName>
        <fullName evidence="2">Predicted protein</fullName>
    </submittedName>
</protein>
<sequence length="219" mass="24836">MSFLLQRRSKAAAPTPDPPVRQQVPDSGVIQASVLVVPPDGLVCKTGMKYEEFDVKSLSPETYFDYEKIYGVVQVAQCNSGAIIIADIVSVPMKDEEQFRPETWYLSLRHAWKYPVICGDALLLARSKAKVDQHHSNSVMQPDKDYKSSRYYNINMKSGVVDDDREEEFGSSSKMSLRADRVRLMTQNTTTTNMVYKYEVRCQKFATDQHKPALLKGVI</sequence>
<feature type="region of interest" description="Disordered" evidence="1">
    <location>
        <begin position="1"/>
        <end position="23"/>
    </location>
</feature>
<dbReference type="AlphaFoldDB" id="B0DKA2"/>
<dbReference type="KEGG" id="lbc:LACBIDRAFT_330098"/>
<evidence type="ECO:0000256" key="1">
    <source>
        <dbReference type="SAM" id="MobiDB-lite"/>
    </source>
</evidence>
<keyword evidence="3" id="KW-1185">Reference proteome</keyword>
<dbReference type="GeneID" id="6080039"/>
<reference evidence="2 3" key="1">
    <citation type="journal article" date="2008" name="Nature">
        <title>The genome of Laccaria bicolor provides insights into mycorrhizal symbiosis.</title>
        <authorList>
            <person name="Martin F."/>
            <person name="Aerts A."/>
            <person name="Ahren D."/>
            <person name="Brun A."/>
            <person name="Danchin E.G.J."/>
            <person name="Duchaussoy F."/>
            <person name="Gibon J."/>
            <person name="Kohler A."/>
            <person name="Lindquist E."/>
            <person name="Pereda V."/>
            <person name="Salamov A."/>
            <person name="Shapiro H.J."/>
            <person name="Wuyts J."/>
            <person name="Blaudez D."/>
            <person name="Buee M."/>
            <person name="Brokstein P."/>
            <person name="Canbaeck B."/>
            <person name="Cohen D."/>
            <person name="Courty P.E."/>
            <person name="Coutinho P.M."/>
            <person name="Delaruelle C."/>
            <person name="Detter J.C."/>
            <person name="Deveau A."/>
            <person name="DiFazio S."/>
            <person name="Duplessis S."/>
            <person name="Fraissinet-Tachet L."/>
            <person name="Lucic E."/>
            <person name="Frey-Klett P."/>
            <person name="Fourrey C."/>
            <person name="Feussner I."/>
            <person name="Gay G."/>
            <person name="Grimwood J."/>
            <person name="Hoegger P.J."/>
            <person name="Jain P."/>
            <person name="Kilaru S."/>
            <person name="Labbe J."/>
            <person name="Lin Y.C."/>
            <person name="Legue V."/>
            <person name="Le Tacon F."/>
            <person name="Marmeisse R."/>
            <person name="Melayah D."/>
            <person name="Montanini B."/>
            <person name="Muratet M."/>
            <person name="Nehls U."/>
            <person name="Niculita-Hirzel H."/>
            <person name="Oudot-Le Secq M.P."/>
            <person name="Peter M."/>
            <person name="Quesneville H."/>
            <person name="Rajashekar B."/>
            <person name="Reich M."/>
            <person name="Rouhier N."/>
            <person name="Schmutz J."/>
            <person name="Yin T."/>
            <person name="Chalot M."/>
            <person name="Henrissat B."/>
            <person name="Kuees U."/>
            <person name="Lucas S."/>
            <person name="Van de Peer Y."/>
            <person name="Podila G.K."/>
            <person name="Polle A."/>
            <person name="Pukkila P.J."/>
            <person name="Richardson P.M."/>
            <person name="Rouze P."/>
            <person name="Sanders I.R."/>
            <person name="Stajich J.E."/>
            <person name="Tunlid A."/>
            <person name="Tuskan G."/>
            <person name="Grigoriev I.V."/>
        </authorList>
    </citation>
    <scope>NUCLEOTIDE SEQUENCE [LARGE SCALE GENOMIC DNA]</scope>
    <source>
        <strain evidence="3">S238N-H82 / ATCC MYA-4686</strain>
    </source>
</reference>
<dbReference type="EMBL" id="DS547115">
    <property type="protein sequence ID" value="EDR05032.1"/>
    <property type="molecule type" value="Genomic_DNA"/>
</dbReference>
<accession>B0DKA2</accession>
<dbReference type="InParanoid" id="B0DKA2"/>
<gene>
    <name evidence="2" type="ORF">LACBIDRAFT_330098</name>
</gene>
<evidence type="ECO:0000313" key="3">
    <source>
        <dbReference type="Proteomes" id="UP000001194"/>
    </source>
</evidence>
<name>B0DKA2_LACBS</name>
<organism evidence="3">
    <name type="scientific">Laccaria bicolor (strain S238N-H82 / ATCC MYA-4686)</name>
    <name type="common">Bicoloured deceiver</name>
    <name type="synonym">Laccaria laccata var. bicolor</name>
    <dbReference type="NCBI Taxonomy" id="486041"/>
    <lineage>
        <taxon>Eukaryota</taxon>
        <taxon>Fungi</taxon>
        <taxon>Dikarya</taxon>
        <taxon>Basidiomycota</taxon>
        <taxon>Agaricomycotina</taxon>
        <taxon>Agaricomycetes</taxon>
        <taxon>Agaricomycetidae</taxon>
        <taxon>Agaricales</taxon>
        <taxon>Agaricineae</taxon>
        <taxon>Hydnangiaceae</taxon>
        <taxon>Laccaria</taxon>
    </lineage>
</organism>